<evidence type="ECO:0000313" key="2">
    <source>
        <dbReference type="Proteomes" id="UP000234681"/>
    </source>
</evidence>
<sequence length="50" mass="5930">MERNPTNVIDAVSFGMFTDCQGNWKNCGWRLQNLGNYTHWKRENKKPQSK</sequence>
<protein>
    <submittedName>
        <fullName evidence="1">RCG29221</fullName>
    </submittedName>
</protein>
<accession>A6K853</accession>
<proteinExistence type="predicted"/>
<dbReference type="EMBL" id="CH474029">
    <property type="protein sequence ID" value="EDL89123.1"/>
    <property type="molecule type" value="Genomic_DNA"/>
</dbReference>
<evidence type="ECO:0000313" key="1">
    <source>
        <dbReference type="EMBL" id="EDL89123.1"/>
    </source>
</evidence>
<organism evidence="1 2">
    <name type="scientific">Rattus norvegicus</name>
    <name type="common">Rat</name>
    <dbReference type="NCBI Taxonomy" id="10116"/>
    <lineage>
        <taxon>Eukaryota</taxon>
        <taxon>Metazoa</taxon>
        <taxon>Chordata</taxon>
        <taxon>Craniata</taxon>
        <taxon>Vertebrata</taxon>
        <taxon>Euteleostomi</taxon>
        <taxon>Mammalia</taxon>
        <taxon>Eutheria</taxon>
        <taxon>Euarchontoglires</taxon>
        <taxon>Glires</taxon>
        <taxon>Rodentia</taxon>
        <taxon>Myomorpha</taxon>
        <taxon>Muroidea</taxon>
        <taxon>Muridae</taxon>
        <taxon>Murinae</taxon>
        <taxon>Rattus</taxon>
    </lineage>
</organism>
<dbReference type="AlphaFoldDB" id="A6K853"/>
<name>A6K853_RAT</name>
<dbReference type="Proteomes" id="UP000234681">
    <property type="component" value="Chromosome 7"/>
</dbReference>
<reference evidence="2" key="1">
    <citation type="submission" date="2005-09" db="EMBL/GenBank/DDBJ databases">
        <authorList>
            <person name="Mural R.J."/>
            <person name="Li P.W."/>
            <person name="Adams M.D."/>
            <person name="Amanatides P.G."/>
            <person name="Baden-Tillson H."/>
            <person name="Barnstead M."/>
            <person name="Chin S.H."/>
            <person name="Dew I."/>
            <person name="Evans C.A."/>
            <person name="Ferriera S."/>
            <person name="Flanigan M."/>
            <person name="Fosler C."/>
            <person name="Glodek A."/>
            <person name="Gu Z."/>
            <person name="Holt R.A."/>
            <person name="Jennings D."/>
            <person name="Kraft C.L."/>
            <person name="Lu F."/>
            <person name="Nguyen T."/>
            <person name="Nusskern D.R."/>
            <person name="Pfannkoch C.M."/>
            <person name="Sitter C."/>
            <person name="Sutton G.G."/>
            <person name="Venter J.C."/>
            <person name="Wang Z."/>
            <person name="Woodage T."/>
            <person name="Zheng X.H."/>
            <person name="Zhong F."/>
        </authorList>
    </citation>
    <scope>NUCLEOTIDE SEQUENCE [LARGE SCALE GENOMIC DNA]</scope>
    <source>
        <strain>BN</strain>
        <strain evidence="2">Sprague-Dawley</strain>
    </source>
</reference>
<gene>
    <name evidence="1" type="ORF">rCG_29221</name>
</gene>